<evidence type="ECO:0000313" key="3">
    <source>
        <dbReference type="Proteomes" id="UP000609849"/>
    </source>
</evidence>
<protein>
    <submittedName>
        <fullName evidence="2">Arm DNA-binding domain-containing protein</fullName>
    </submittedName>
</protein>
<dbReference type="RefSeq" id="WP_153925269.1">
    <property type="nucleotide sequence ID" value="NZ_JACRWE010000001.1"/>
</dbReference>
<dbReference type="GO" id="GO:0003677">
    <property type="term" value="F:DNA binding"/>
    <property type="evidence" value="ECO:0007669"/>
    <property type="project" value="UniProtKB-KW"/>
</dbReference>
<dbReference type="InterPro" id="IPR028259">
    <property type="entry name" value="AP2-like_int_N"/>
</dbReference>
<proteinExistence type="predicted"/>
<dbReference type="Pfam" id="PF14657">
    <property type="entry name" value="Arm-DNA-bind_4"/>
    <property type="match status" value="1"/>
</dbReference>
<comment type="caution">
    <text evidence="2">The sequence shown here is derived from an EMBL/GenBank/DDBJ whole genome shotgun (WGS) entry which is preliminary data.</text>
</comment>
<name>A0ABR7JKP3_9FIRM</name>
<dbReference type="EMBL" id="JACRWE010000001">
    <property type="protein sequence ID" value="MBC5995489.1"/>
    <property type="molecule type" value="Genomic_DNA"/>
</dbReference>
<reference evidence="2 3" key="1">
    <citation type="submission" date="2020-08" db="EMBL/GenBank/DDBJ databases">
        <authorList>
            <person name="Liu C."/>
            <person name="Sun Q."/>
        </authorList>
    </citation>
    <scope>NUCLEOTIDE SEQUENCE [LARGE SCALE GENOMIC DNA]</scope>
    <source>
        <strain evidence="2 3">NSJ-18</strain>
    </source>
</reference>
<keyword evidence="2" id="KW-0238">DNA-binding</keyword>
<sequence length="32" mass="3766">MSIRKRNKTWEYTINLGIVDGKRKRISKGGFL</sequence>
<gene>
    <name evidence="2" type="ORF">H8923_01835</name>
</gene>
<evidence type="ECO:0000259" key="1">
    <source>
        <dbReference type="Pfam" id="PF14657"/>
    </source>
</evidence>
<feature type="domain" description="AP2-like integrase N-terminal" evidence="1">
    <location>
        <begin position="9"/>
        <end position="31"/>
    </location>
</feature>
<evidence type="ECO:0000313" key="2">
    <source>
        <dbReference type="EMBL" id="MBC5995489.1"/>
    </source>
</evidence>
<accession>A0ABR7JKP3</accession>
<dbReference type="Proteomes" id="UP000609849">
    <property type="component" value="Unassembled WGS sequence"/>
</dbReference>
<organism evidence="2 3">
    <name type="scientific">Romboutsia faecis</name>
    <dbReference type="NCBI Taxonomy" id="2764597"/>
    <lineage>
        <taxon>Bacteria</taxon>
        <taxon>Bacillati</taxon>
        <taxon>Bacillota</taxon>
        <taxon>Clostridia</taxon>
        <taxon>Peptostreptococcales</taxon>
        <taxon>Peptostreptococcaceae</taxon>
        <taxon>Romboutsia</taxon>
    </lineage>
</organism>
<keyword evidence="3" id="KW-1185">Reference proteome</keyword>